<sequence length="237" mass="26016">MAAVTAAVESAYARFGTRAGAWLTEFTRAGGRVACGAGCYHCCDMPIRVSLAEALVVARALTPAQVRAVRAHARKVARNARAARDDDEYVQGHREDVSYCPLLDRESGQCTQYAVRPTRCRDTFSAMSARFCTVGVWEGMNAGERRAYRAEVRRTPGTDGETHFIAPLEEMSEPVWTAASRAMRRAWGVEVWGDFWTLTTLALDEAFMAAVGRGDRRAALTAARTLGLHHPVTLEFA</sequence>
<dbReference type="eggNOG" id="COG0727">
    <property type="taxonomic scope" value="Bacteria"/>
</dbReference>
<organism evidence="1 2">
    <name type="scientific">Deinococcus maricopensis (strain DSM 21211 / LMG 22137 / NRRL B-23946 / LB-34)</name>
    <dbReference type="NCBI Taxonomy" id="709986"/>
    <lineage>
        <taxon>Bacteria</taxon>
        <taxon>Thermotogati</taxon>
        <taxon>Deinococcota</taxon>
        <taxon>Deinococci</taxon>
        <taxon>Deinococcales</taxon>
        <taxon>Deinococcaceae</taxon>
        <taxon>Deinococcus</taxon>
    </lineage>
</organism>
<proteinExistence type="predicted"/>
<dbReference type="HOGENOM" id="CLU_102893_0_0_0"/>
<reference evidence="2" key="2">
    <citation type="submission" date="2011-01" db="EMBL/GenBank/DDBJ databases">
        <title>The complete genome of Deinococcus maricopensis DSM 21211.</title>
        <authorList>
            <consortium name="US DOE Joint Genome Institute (JGI-PGF)"/>
            <person name="Lucas S."/>
            <person name="Copeland A."/>
            <person name="Lapidus A."/>
            <person name="Goodwin L."/>
            <person name="Pitluck S."/>
            <person name="Kyrpides N."/>
            <person name="Mavromatis K."/>
            <person name="Pagani I."/>
            <person name="Ivanova N."/>
            <person name="Ovchinnikova G."/>
            <person name="Zeytun A."/>
            <person name="Detter J.C."/>
            <person name="Han C."/>
            <person name="Land M."/>
            <person name="Hauser L."/>
            <person name="Markowitz V."/>
            <person name="Cheng J.-F."/>
            <person name="Hugenholtz P."/>
            <person name="Woyke T."/>
            <person name="Wu D."/>
            <person name="Pukall R."/>
            <person name="Gehrich-Schroeter G."/>
            <person name="Brambilla E."/>
            <person name="Klenk H.-P."/>
            <person name="Eisen J.A."/>
        </authorList>
    </citation>
    <scope>NUCLEOTIDE SEQUENCE [LARGE SCALE GENOMIC DNA]</scope>
    <source>
        <strain evidence="2">DSM 21211 / LMG 22137 / NRRL B-23946 / LB-34</strain>
    </source>
</reference>
<accession>E8U765</accession>
<gene>
    <name evidence="1" type="ordered locus">Deima_1253</name>
</gene>
<dbReference type="EMBL" id="CP002454">
    <property type="protein sequence ID" value="ADV66904.1"/>
    <property type="molecule type" value="Genomic_DNA"/>
</dbReference>
<dbReference type="STRING" id="709986.Deima_1253"/>
<keyword evidence="2" id="KW-1185">Reference proteome</keyword>
<dbReference type="KEGG" id="dmr:Deima_1253"/>
<reference evidence="1 2" key="1">
    <citation type="journal article" date="2011" name="Stand. Genomic Sci.">
        <title>Complete genome sequence of Deinococcus maricopensis type strain (LB-34).</title>
        <authorList>
            <person name="Pukall R."/>
            <person name="Zeytun A."/>
            <person name="Lucas S."/>
            <person name="Lapidus A."/>
            <person name="Hammon N."/>
            <person name="Deshpande S."/>
            <person name="Nolan M."/>
            <person name="Cheng J.F."/>
            <person name="Pitluck S."/>
            <person name="Liolios K."/>
            <person name="Pagani I."/>
            <person name="Mikhailova N."/>
            <person name="Ivanova N."/>
            <person name="Mavromatis K."/>
            <person name="Pati A."/>
            <person name="Tapia R."/>
            <person name="Han C."/>
            <person name="Goodwin L."/>
            <person name="Chen A."/>
            <person name="Palaniappan K."/>
            <person name="Land M."/>
            <person name="Hauser L."/>
            <person name="Chang Y.J."/>
            <person name="Jeffries C.D."/>
            <person name="Brambilla E.M."/>
            <person name="Rohde M."/>
            <person name="Goker M."/>
            <person name="Detter J.C."/>
            <person name="Woyke T."/>
            <person name="Bristow J."/>
            <person name="Eisen J.A."/>
            <person name="Markowitz V."/>
            <person name="Hugenholtz P."/>
            <person name="Kyrpides N.C."/>
            <person name="Klenk H.P."/>
        </authorList>
    </citation>
    <scope>NUCLEOTIDE SEQUENCE [LARGE SCALE GENOMIC DNA]</scope>
    <source>
        <strain evidence="2">DSM 21211 / LMG 22137 / NRRL B-23946 / LB-34</strain>
    </source>
</reference>
<evidence type="ECO:0000313" key="1">
    <source>
        <dbReference type="EMBL" id="ADV66904.1"/>
    </source>
</evidence>
<dbReference type="Proteomes" id="UP000008635">
    <property type="component" value="Chromosome"/>
</dbReference>
<name>E8U765_DEIML</name>
<dbReference type="Pfam" id="PF03692">
    <property type="entry name" value="CxxCxxCC"/>
    <property type="match status" value="1"/>
</dbReference>
<evidence type="ECO:0008006" key="3">
    <source>
        <dbReference type="Google" id="ProtNLM"/>
    </source>
</evidence>
<dbReference type="InterPro" id="IPR005358">
    <property type="entry name" value="Puta_zinc/iron-chelating_dom"/>
</dbReference>
<evidence type="ECO:0000313" key="2">
    <source>
        <dbReference type="Proteomes" id="UP000008635"/>
    </source>
</evidence>
<dbReference type="AlphaFoldDB" id="E8U765"/>
<protein>
    <recommendedName>
        <fullName evidence="3">Zinc/iron-chelating domain-containing protein</fullName>
    </recommendedName>
</protein>